<dbReference type="PANTHER" id="PTHR30576:SF10">
    <property type="entry name" value="SLL5057 PROTEIN"/>
    <property type="match status" value="1"/>
</dbReference>
<dbReference type="Pfam" id="PF02397">
    <property type="entry name" value="Bac_transf"/>
    <property type="match status" value="1"/>
</dbReference>
<protein>
    <submittedName>
        <fullName evidence="10">Exopolysaccharide biosynthesis polyprenyl glycosylphosphotransferase</fullName>
    </submittedName>
</protein>
<feature type="region of interest" description="Disordered" evidence="7">
    <location>
        <begin position="1"/>
        <end position="24"/>
    </location>
</feature>
<keyword evidence="5 8" id="KW-1133">Transmembrane helix</keyword>
<evidence type="ECO:0000256" key="6">
    <source>
        <dbReference type="ARBA" id="ARBA00023136"/>
    </source>
</evidence>
<comment type="caution">
    <text evidence="10">The sequence shown here is derived from an EMBL/GenBank/DDBJ whole genome shotgun (WGS) entry which is preliminary data.</text>
</comment>
<dbReference type="GO" id="GO:0016780">
    <property type="term" value="F:phosphotransferase activity, for other substituted phosphate groups"/>
    <property type="evidence" value="ECO:0007669"/>
    <property type="project" value="TreeGrafter"/>
</dbReference>
<dbReference type="InterPro" id="IPR017475">
    <property type="entry name" value="EPS_sugar_tfrase"/>
</dbReference>
<dbReference type="GO" id="GO:0016020">
    <property type="term" value="C:membrane"/>
    <property type="evidence" value="ECO:0007669"/>
    <property type="project" value="UniProtKB-SubCell"/>
</dbReference>
<evidence type="ECO:0000256" key="3">
    <source>
        <dbReference type="ARBA" id="ARBA00022679"/>
    </source>
</evidence>
<dbReference type="InterPro" id="IPR003362">
    <property type="entry name" value="Bact_transf"/>
</dbReference>
<reference evidence="10 11" key="1">
    <citation type="journal article" date="2014" name="Int. J. Syst. Evol. Microbiol.">
        <title>Streptomyces hoynatensis sp. nov., isolated from deep marine sediment.</title>
        <authorList>
            <person name="Veyisoglu A."/>
            <person name="Sahin N."/>
        </authorList>
    </citation>
    <scope>NUCLEOTIDE SEQUENCE [LARGE SCALE GENOMIC DNA]</scope>
    <source>
        <strain evidence="10 11">KCTC 29097</strain>
    </source>
</reference>
<keyword evidence="3 10" id="KW-0808">Transferase</keyword>
<keyword evidence="11" id="KW-1185">Reference proteome</keyword>
<keyword evidence="4 8" id="KW-0812">Transmembrane</keyword>
<evidence type="ECO:0000313" key="11">
    <source>
        <dbReference type="Proteomes" id="UP000272474"/>
    </source>
</evidence>
<evidence type="ECO:0000313" key="10">
    <source>
        <dbReference type="EMBL" id="RKN45920.1"/>
    </source>
</evidence>
<feature type="domain" description="Bacterial sugar transferase" evidence="9">
    <location>
        <begin position="310"/>
        <end position="498"/>
    </location>
</feature>
<dbReference type="EMBL" id="RBAL01000002">
    <property type="protein sequence ID" value="RKN45920.1"/>
    <property type="molecule type" value="Genomic_DNA"/>
</dbReference>
<dbReference type="RefSeq" id="WP_120676104.1">
    <property type="nucleotide sequence ID" value="NZ_RBAL01000002.1"/>
</dbReference>
<evidence type="ECO:0000259" key="9">
    <source>
        <dbReference type="Pfam" id="PF02397"/>
    </source>
</evidence>
<evidence type="ECO:0000256" key="1">
    <source>
        <dbReference type="ARBA" id="ARBA00004141"/>
    </source>
</evidence>
<sequence>MRHHPARSRYGVTRRPTVSGHGPIRRRSVSPWYPPLTVAADAAGVFLPVLAVYLSAHEPRPPAAATVAALSWLTVRALRHRYHGRTLGTLGENRGLLATCQDWLALLGLLAVLRACTGESSHVATALLALAPAPLVSGATGAAIHRHLAGRRHRAQAVRRVLVVAEPRLVDAIVAQLAARTDHAYVVIGAVAVGEGGEVTCGAPEMGRLDAVVPPCHVPDPVPEGTDGSTVLAAARRRHADLVLVAPGCLLAGERLRRLSWAVQDAGLALAVVTGLTEVALRRLTLSTAAGLTLLHLAPPLRHGPQPALKSVLDRSAAALALVLLAPLFALLALVVWLDSRGPVLYRQTRIGHRGTPFTLWKFRTMVADAERRRPGLEAANEHLSGPLFKIRRDPRVTRIGRLLRRTSLDELPQLINVVRGQMSLVGPRPPLPEEVARYGAVALRRLRVKPGLTGPWQVSGRSDLSWDEGLALDLFYADNWSVTGDLDVLARTFRAVVDGRGAY</sequence>
<evidence type="ECO:0000256" key="7">
    <source>
        <dbReference type="SAM" id="MobiDB-lite"/>
    </source>
</evidence>
<evidence type="ECO:0000256" key="4">
    <source>
        <dbReference type="ARBA" id="ARBA00022692"/>
    </source>
</evidence>
<keyword evidence="6 8" id="KW-0472">Membrane</keyword>
<comment type="subcellular location">
    <subcellularLocation>
        <location evidence="1">Membrane</location>
        <topology evidence="1">Multi-pass membrane protein</topology>
    </subcellularLocation>
</comment>
<name>A0A3A9ZCC8_9ACTN</name>
<dbReference type="Proteomes" id="UP000272474">
    <property type="component" value="Unassembled WGS sequence"/>
</dbReference>
<evidence type="ECO:0000256" key="2">
    <source>
        <dbReference type="ARBA" id="ARBA00006464"/>
    </source>
</evidence>
<organism evidence="10 11">
    <name type="scientific">Streptomyces hoynatensis</name>
    <dbReference type="NCBI Taxonomy" id="1141874"/>
    <lineage>
        <taxon>Bacteria</taxon>
        <taxon>Bacillati</taxon>
        <taxon>Actinomycetota</taxon>
        <taxon>Actinomycetes</taxon>
        <taxon>Kitasatosporales</taxon>
        <taxon>Streptomycetaceae</taxon>
        <taxon>Streptomyces</taxon>
    </lineage>
</organism>
<dbReference type="NCBIfam" id="TIGR03025">
    <property type="entry name" value="EPS_sugtrans"/>
    <property type="match status" value="1"/>
</dbReference>
<gene>
    <name evidence="10" type="ORF">D7294_05695</name>
</gene>
<proteinExistence type="inferred from homology"/>
<dbReference type="OrthoDB" id="9808602at2"/>
<feature type="transmembrane region" description="Helical" evidence="8">
    <location>
        <begin position="317"/>
        <end position="338"/>
    </location>
</feature>
<accession>A0A3A9ZCC8</accession>
<dbReference type="PANTHER" id="PTHR30576">
    <property type="entry name" value="COLANIC BIOSYNTHESIS UDP-GLUCOSE LIPID CARRIER TRANSFERASE"/>
    <property type="match status" value="1"/>
</dbReference>
<dbReference type="AlphaFoldDB" id="A0A3A9ZCC8"/>
<evidence type="ECO:0000256" key="5">
    <source>
        <dbReference type="ARBA" id="ARBA00022989"/>
    </source>
</evidence>
<evidence type="ECO:0000256" key="8">
    <source>
        <dbReference type="SAM" id="Phobius"/>
    </source>
</evidence>
<comment type="similarity">
    <text evidence="2">Belongs to the bacterial sugar transferase family.</text>
</comment>